<comment type="caution">
    <text evidence="2">The sequence shown here is derived from an EMBL/GenBank/DDBJ whole genome shotgun (WGS) entry which is preliminary data.</text>
</comment>
<evidence type="ECO:0000256" key="1">
    <source>
        <dbReference type="SAM" id="Phobius"/>
    </source>
</evidence>
<proteinExistence type="predicted"/>
<evidence type="ECO:0000313" key="3">
    <source>
        <dbReference type="Proteomes" id="UP000004459"/>
    </source>
</evidence>
<organism evidence="2 3">
    <name type="scientific">Flavonifractor plautii ATCC 29863</name>
    <dbReference type="NCBI Taxonomy" id="411475"/>
    <lineage>
        <taxon>Bacteria</taxon>
        <taxon>Bacillati</taxon>
        <taxon>Bacillota</taxon>
        <taxon>Clostridia</taxon>
        <taxon>Eubacteriales</taxon>
        <taxon>Oscillospiraceae</taxon>
        <taxon>Flavonifractor</taxon>
    </lineage>
</organism>
<keyword evidence="1" id="KW-0472">Membrane</keyword>
<keyword evidence="1" id="KW-1133">Transmembrane helix</keyword>
<name>G9YN54_FLAPL</name>
<dbReference type="AlphaFoldDB" id="G9YN54"/>
<evidence type="ECO:0000313" key="2">
    <source>
        <dbReference type="EMBL" id="EHM53632.1"/>
    </source>
</evidence>
<dbReference type="HOGENOM" id="CLU_3216587_0_0_9"/>
<dbReference type="EMBL" id="AGCK01000061">
    <property type="protein sequence ID" value="EHM53632.1"/>
    <property type="molecule type" value="Genomic_DNA"/>
</dbReference>
<feature type="transmembrane region" description="Helical" evidence="1">
    <location>
        <begin position="20"/>
        <end position="41"/>
    </location>
</feature>
<dbReference type="Proteomes" id="UP000004459">
    <property type="component" value="Unassembled WGS sequence"/>
</dbReference>
<reference evidence="2 3" key="1">
    <citation type="submission" date="2011-08" db="EMBL/GenBank/DDBJ databases">
        <authorList>
            <person name="Weinstock G."/>
            <person name="Sodergren E."/>
            <person name="Clifton S."/>
            <person name="Fulton L."/>
            <person name="Fulton B."/>
            <person name="Courtney L."/>
            <person name="Fronick C."/>
            <person name="Harrison M."/>
            <person name="Strong C."/>
            <person name="Farmer C."/>
            <person name="Delahaunty K."/>
            <person name="Markovic C."/>
            <person name="Hall O."/>
            <person name="Minx P."/>
            <person name="Tomlinson C."/>
            <person name="Mitreva M."/>
            <person name="Hou S."/>
            <person name="Chen J."/>
            <person name="Wollam A."/>
            <person name="Pepin K.H."/>
            <person name="Johnson M."/>
            <person name="Bhonagiri V."/>
            <person name="Zhang X."/>
            <person name="Suruliraj S."/>
            <person name="Warren W."/>
            <person name="Chinwalla A."/>
            <person name="Mardis E.R."/>
            <person name="Wilson R.K."/>
        </authorList>
    </citation>
    <scope>NUCLEOTIDE SEQUENCE [LARGE SCALE GENOMIC DNA]</scope>
    <source>
        <strain evidence="2 3">ATCC 29863</strain>
    </source>
</reference>
<sequence>MPAAPLSRAPHTGGADSSFMKVYFILPAQIWRAVWLFVLVAKQN</sequence>
<keyword evidence="1" id="KW-0812">Transmembrane</keyword>
<gene>
    <name evidence="2" type="ORF">HMPREF0372_00926</name>
</gene>
<accession>G9YN54</accession>
<protein>
    <submittedName>
        <fullName evidence="2">Uncharacterized protein</fullName>
    </submittedName>
</protein>